<feature type="transmembrane region" description="Helical" evidence="11">
    <location>
        <begin position="691"/>
        <end position="711"/>
    </location>
</feature>
<dbReference type="InterPro" id="IPR024107">
    <property type="entry name" value="Tyr-tRNA-ligase_bac_1"/>
</dbReference>
<feature type="transmembrane region" description="Helical" evidence="11">
    <location>
        <begin position="642"/>
        <end position="658"/>
    </location>
</feature>
<dbReference type="PRINTS" id="PR01040">
    <property type="entry name" value="TRNASYNTHTYR"/>
</dbReference>
<evidence type="ECO:0000256" key="3">
    <source>
        <dbReference type="ARBA" id="ARBA00022741"/>
    </source>
</evidence>
<dbReference type="GO" id="GO:0005524">
    <property type="term" value="F:ATP binding"/>
    <property type="evidence" value="ECO:0007669"/>
    <property type="project" value="UniProtKB-KW"/>
</dbReference>
<keyword evidence="14" id="KW-1185">Reference proteome</keyword>
<comment type="similarity">
    <text evidence="9">Belongs to the class-I aminoacyl-tRNA synthetase family.</text>
</comment>
<dbReference type="PROSITE" id="PS00178">
    <property type="entry name" value="AA_TRNA_LIGASE_I"/>
    <property type="match status" value="1"/>
</dbReference>
<evidence type="ECO:0000256" key="8">
    <source>
        <dbReference type="ARBA" id="ARBA00048248"/>
    </source>
</evidence>
<dbReference type="InterPro" id="IPR002305">
    <property type="entry name" value="aa-tRNA-synth_Ic"/>
</dbReference>
<dbReference type="Pfam" id="PF04831">
    <property type="entry name" value="POPDC1-3"/>
    <property type="match status" value="1"/>
</dbReference>
<feature type="domain" description="POPDC1-3" evidence="12">
    <location>
        <begin position="640"/>
        <end position="723"/>
    </location>
</feature>
<dbReference type="VEuPathDB" id="VectorBase:ACUA017779"/>
<feature type="region of interest" description="Disordered" evidence="10">
    <location>
        <begin position="548"/>
        <end position="614"/>
    </location>
</feature>
<evidence type="ECO:0000256" key="11">
    <source>
        <dbReference type="SAM" id="Phobius"/>
    </source>
</evidence>
<dbReference type="Gene3D" id="1.10.240.10">
    <property type="entry name" value="Tyrosyl-Transfer RNA Synthetase"/>
    <property type="match status" value="1"/>
</dbReference>
<dbReference type="CDD" id="cd00805">
    <property type="entry name" value="TyrRS_core"/>
    <property type="match status" value="1"/>
</dbReference>
<dbReference type="SUPFAM" id="SSF55174">
    <property type="entry name" value="Alpha-L RNA-binding motif"/>
    <property type="match status" value="1"/>
</dbReference>
<feature type="compositionally biased region" description="Polar residues" evidence="10">
    <location>
        <begin position="507"/>
        <end position="522"/>
    </location>
</feature>
<dbReference type="GO" id="GO:0005829">
    <property type="term" value="C:cytosol"/>
    <property type="evidence" value="ECO:0007669"/>
    <property type="project" value="TreeGrafter"/>
</dbReference>
<dbReference type="GO" id="GO:0003723">
    <property type="term" value="F:RNA binding"/>
    <property type="evidence" value="ECO:0007669"/>
    <property type="project" value="InterPro"/>
</dbReference>
<evidence type="ECO:0000259" key="12">
    <source>
        <dbReference type="Pfam" id="PF04831"/>
    </source>
</evidence>
<proteinExistence type="inferred from homology"/>
<dbReference type="PANTHER" id="PTHR11766">
    <property type="entry name" value="TYROSYL-TRNA SYNTHETASE"/>
    <property type="match status" value="1"/>
</dbReference>
<feature type="compositionally biased region" description="Low complexity" evidence="10">
    <location>
        <begin position="562"/>
        <end position="600"/>
    </location>
</feature>
<dbReference type="HAMAP" id="MF_02006">
    <property type="entry name" value="Tyr_tRNA_synth_type1"/>
    <property type="match status" value="1"/>
</dbReference>
<dbReference type="EnsemblMetazoa" id="ACUA017779-RA">
    <property type="protein sequence ID" value="ACUA017779-PA"/>
    <property type="gene ID" value="ACUA017779"/>
</dbReference>
<protein>
    <recommendedName>
        <fullName evidence="1 9">Tyrosine--tRNA ligase</fullName>
        <ecNumber evidence="1 9">6.1.1.1</ecNumber>
    </recommendedName>
    <alternativeName>
        <fullName evidence="7 9">Tyrosyl-tRNA synthetase</fullName>
    </alternativeName>
</protein>
<dbReference type="GO" id="GO:0005739">
    <property type="term" value="C:mitochondrion"/>
    <property type="evidence" value="ECO:0007669"/>
    <property type="project" value="TreeGrafter"/>
</dbReference>
<dbReference type="SUPFAM" id="SSF52374">
    <property type="entry name" value="Nucleotidylyl transferase"/>
    <property type="match status" value="1"/>
</dbReference>
<dbReference type="InterPro" id="IPR001412">
    <property type="entry name" value="aa-tRNA-synth_I_CS"/>
</dbReference>
<dbReference type="FunFam" id="1.10.240.10:FF:000001">
    <property type="entry name" value="Tyrosine--tRNA ligase"/>
    <property type="match status" value="1"/>
</dbReference>
<dbReference type="FunFam" id="3.40.50.620:FF:000107">
    <property type="entry name" value="Tyrosine--tRNA ligase"/>
    <property type="match status" value="1"/>
</dbReference>
<feature type="region of interest" description="Disordered" evidence="10">
    <location>
        <begin position="496"/>
        <end position="522"/>
    </location>
</feature>
<organism evidence="13 14">
    <name type="scientific">Anopheles culicifacies</name>
    <dbReference type="NCBI Taxonomy" id="139723"/>
    <lineage>
        <taxon>Eukaryota</taxon>
        <taxon>Metazoa</taxon>
        <taxon>Ecdysozoa</taxon>
        <taxon>Arthropoda</taxon>
        <taxon>Hexapoda</taxon>
        <taxon>Insecta</taxon>
        <taxon>Pterygota</taxon>
        <taxon>Neoptera</taxon>
        <taxon>Endopterygota</taxon>
        <taxon>Diptera</taxon>
        <taxon>Nematocera</taxon>
        <taxon>Culicoidea</taxon>
        <taxon>Culicidae</taxon>
        <taxon>Anophelinae</taxon>
        <taxon>Anopheles</taxon>
        <taxon>culicifacies species complex</taxon>
    </lineage>
</organism>
<evidence type="ECO:0000313" key="13">
    <source>
        <dbReference type="EnsemblMetazoa" id="ACUA017779-PA"/>
    </source>
</evidence>
<keyword evidence="6 9" id="KW-0030">Aminoacyl-tRNA synthetase</keyword>
<keyword evidence="5 9" id="KW-0648">Protein biosynthesis</keyword>
<dbReference type="InterPro" id="IPR002307">
    <property type="entry name" value="Tyr-tRNA-ligase"/>
</dbReference>
<keyword evidence="2 9" id="KW-0436">Ligase</keyword>
<accession>A0A182MGK4</accession>
<dbReference type="Proteomes" id="UP000075883">
    <property type="component" value="Unassembled WGS sequence"/>
</dbReference>
<reference evidence="13" key="2">
    <citation type="submission" date="2020-05" db="UniProtKB">
        <authorList>
            <consortium name="EnsemblMetazoa"/>
        </authorList>
    </citation>
    <scope>IDENTIFICATION</scope>
    <source>
        <strain evidence="13">A-37</strain>
    </source>
</reference>
<dbReference type="Gene3D" id="3.40.50.620">
    <property type="entry name" value="HUPs"/>
    <property type="match status" value="1"/>
</dbReference>
<evidence type="ECO:0000256" key="2">
    <source>
        <dbReference type="ARBA" id="ARBA00022598"/>
    </source>
</evidence>
<reference evidence="14" key="1">
    <citation type="submission" date="2013-09" db="EMBL/GenBank/DDBJ databases">
        <title>The Genome Sequence of Anopheles culicifacies species A.</title>
        <authorList>
            <consortium name="The Broad Institute Genomics Platform"/>
            <person name="Neafsey D.E."/>
            <person name="Besansky N."/>
            <person name="Howell P."/>
            <person name="Walton C."/>
            <person name="Young S.K."/>
            <person name="Zeng Q."/>
            <person name="Gargeya S."/>
            <person name="Fitzgerald M."/>
            <person name="Haas B."/>
            <person name="Abouelleil A."/>
            <person name="Allen A.W."/>
            <person name="Alvarado L."/>
            <person name="Arachchi H.M."/>
            <person name="Berlin A.M."/>
            <person name="Chapman S.B."/>
            <person name="Gainer-Dewar J."/>
            <person name="Goldberg J."/>
            <person name="Griggs A."/>
            <person name="Gujja S."/>
            <person name="Hansen M."/>
            <person name="Howarth C."/>
            <person name="Imamovic A."/>
            <person name="Ireland A."/>
            <person name="Larimer J."/>
            <person name="McCowan C."/>
            <person name="Murphy C."/>
            <person name="Pearson M."/>
            <person name="Poon T.W."/>
            <person name="Priest M."/>
            <person name="Roberts A."/>
            <person name="Saif S."/>
            <person name="Shea T."/>
            <person name="Sisk P."/>
            <person name="Sykes S."/>
            <person name="Wortman J."/>
            <person name="Nusbaum C."/>
            <person name="Birren B."/>
        </authorList>
    </citation>
    <scope>NUCLEOTIDE SEQUENCE [LARGE SCALE GENOMIC DNA]</scope>
    <source>
        <strain evidence="14">A-37</strain>
    </source>
</reference>
<evidence type="ECO:0000256" key="10">
    <source>
        <dbReference type="SAM" id="MobiDB-lite"/>
    </source>
</evidence>
<dbReference type="AlphaFoldDB" id="A0A182MGK4"/>
<name>A0A182MGK4_9DIPT</name>
<dbReference type="GO" id="GO:0006437">
    <property type="term" value="P:tyrosyl-tRNA aminoacylation"/>
    <property type="evidence" value="ECO:0007669"/>
    <property type="project" value="InterPro"/>
</dbReference>
<dbReference type="EC" id="6.1.1.1" evidence="1 9"/>
<dbReference type="PANTHER" id="PTHR11766:SF0">
    <property type="entry name" value="TYROSINE--TRNA LIGASE, MITOCHONDRIAL"/>
    <property type="match status" value="1"/>
</dbReference>
<dbReference type="GO" id="GO:0004831">
    <property type="term" value="F:tyrosine-tRNA ligase activity"/>
    <property type="evidence" value="ECO:0007669"/>
    <property type="project" value="UniProtKB-EC"/>
</dbReference>
<evidence type="ECO:0000256" key="6">
    <source>
        <dbReference type="ARBA" id="ARBA00023146"/>
    </source>
</evidence>
<feature type="transmembrane region" description="Helical" evidence="11">
    <location>
        <begin position="665"/>
        <end position="685"/>
    </location>
</feature>
<sequence length="728" mass="81170">MYASVRAFQQRATLKVLFQQPLRWNSDRNILKLKERGFIQDVFPAETIDKARSMLSSTSQTIYAGFDPTANSLHVGNLLVLIGLLHTQRAGHQPIALVGGATGLIGDPSGRKTERQLLGTETIEHNVSCIKRQIETIFSNHERFFWENPGTLKPVIVVNNADWYREYNFVEFMADVGRYFRMGAMLSRTSVQTRLTSETGMSFTEFSYQLFQAYDWLHLLRHHDCRFQLGGSDQMGNIMSGQELISRTESKEVFGLTLPLITNEEGDKFGKSAGNAVWLSDERTTPYAMYQFFVRTPDSEVDKLLRLLTFLPVQKIEQVMARHRRTPELWEAQKLLAGELTKLVHGKEGLQKAMGISKALYNGDLSMLALLDVKDIAQSFGGAPLCEILPEPGMTVLDLALRARCFPSRTDAERIIGAGGFSINLKKAKNPAEVLSPSVHILSNRISLLRVGQRGLVCFATKLDILCWLTCFVGALALVLTEAVALQHQFDASEVDHGGPPFEQGDSKTANSGLINNGDTSGQHYHRQMETVVDAAVIQEEETVVPQVSRSISASHGRSYERTNGGSNGLGTNSRNGHNVSTNGNTLVGSSSSSNSESTSFRSPKKAKQEGNGVQHDNEYTIRMLIDWNFPKCFSFEPKEHLYYHIGHALFLVAFLAPNIPCGFLWLRCAAIAGCILMVLWSWFVACSLDAVVWFSLFLLVNAVYVVMLLCKLRPVKFEKEIESSEDH</sequence>
<evidence type="ECO:0000256" key="5">
    <source>
        <dbReference type="ARBA" id="ARBA00022917"/>
    </source>
</evidence>
<keyword evidence="11" id="KW-0472">Membrane</keyword>
<evidence type="ECO:0000256" key="9">
    <source>
        <dbReference type="RuleBase" id="RU361234"/>
    </source>
</evidence>
<keyword evidence="11" id="KW-1133">Transmembrane helix</keyword>
<keyword evidence="4 9" id="KW-0067">ATP-binding</keyword>
<keyword evidence="11" id="KW-0812">Transmembrane</keyword>
<comment type="catalytic activity">
    <reaction evidence="8 9">
        <text>tRNA(Tyr) + L-tyrosine + ATP = L-tyrosyl-tRNA(Tyr) + AMP + diphosphate + H(+)</text>
        <dbReference type="Rhea" id="RHEA:10220"/>
        <dbReference type="Rhea" id="RHEA-COMP:9706"/>
        <dbReference type="Rhea" id="RHEA-COMP:9707"/>
        <dbReference type="ChEBI" id="CHEBI:15378"/>
        <dbReference type="ChEBI" id="CHEBI:30616"/>
        <dbReference type="ChEBI" id="CHEBI:33019"/>
        <dbReference type="ChEBI" id="CHEBI:58315"/>
        <dbReference type="ChEBI" id="CHEBI:78442"/>
        <dbReference type="ChEBI" id="CHEBI:78536"/>
        <dbReference type="ChEBI" id="CHEBI:456215"/>
        <dbReference type="EC" id="6.1.1.1"/>
    </reaction>
</comment>
<dbReference type="NCBIfam" id="TIGR00234">
    <property type="entry name" value="tyrS"/>
    <property type="match status" value="1"/>
</dbReference>
<dbReference type="InterPro" id="IPR036986">
    <property type="entry name" value="S4_RNA-bd_sf"/>
</dbReference>
<dbReference type="Pfam" id="PF00579">
    <property type="entry name" value="tRNA-synt_1b"/>
    <property type="match status" value="1"/>
</dbReference>
<dbReference type="InterPro" id="IPR014729">
    <property type="entry name" value="Rossmann-like_a/b/a_fold"/>
</dbReference>
<keyword evidence="3 9" id="KW-0547">Nucleotide-binding</keyword>
<evidence type="ECO:0000256" key="7">
    <source>
        <dbReference type="ARBA" id="ARBA00033323"/>
    </source>
</evidence>
<dbReference type="InterPro" id="IPR055272">
    <property type="entry name" value="POPDC1-3_dom"/>
</dbReference>
<dbReference type="InterPro" id="IPR024088">
    <property type="entry name" value="Tyr-tRNA-ligase_bac-type"/>
</dbReference>
<dbReference type="EMBL" id="AXCM01000981">
    <property type="status" value="NOT_ANNOTATED_CDS"/>
    <property type="molecule type" value="Genomic_DNA"/>
</dbReference>
<evidence type="ECO:0000256" key="4">
    <source>
        <dbReference type="ARBA" id="ARBA00022840"/>
    </source>
</evidence>
<dbReference type="Gene3D" id="3.10.290.10">
    <property type="entry name" value="RNA-binding S4 domain"/>
    <property type="match status" value="1"/>
</dbReference>
<evidence type="ECO:0000256" key="1">
    <source>
        <dbReference type="ARBA" id="ARBA00013160"/>
    </source>
</evidence>
<evidence type="ECO:0000313" key="14">
    <source>
        <dbReference type="Proteomes" id="UP000075883"/>
    </source>
</evidence>
<dbReference type="STRING" id="139723.A0A182MGK4"/>